<keyword evidence="2" id="KW-1185">Reference proteome</keyword>
<proteinExistence type="predicted"/>
<accession>A0A4U5ME90</accession>
<dbReference type="EMBL" id="AZBU02000008">
    <property type="protein sequence ID" value="TKR67402.1"/>
    <property type="molecule type" value="Genomic_DNA"/>
</dbReference>
<evidence type="ECO:0000313" key="1">
    <source>
        <dbReference type="EMBL" id="TKR67402.1"/>
    </source>
</evidence>
<dbReference type="Proteomes" id="UP000298663">
    <property type="component" value="Unassembled WGS sequence"/>
</dbReference>
<reference evidence="1 2" key="2">
    <citation type="journal article" date="2019" name="G3 (Bethesda)">
        <title>Hybrid Assembly of the Genome of the Entomopathogenic Nematode Steinernema carpocapsae Identifies the X-Chromosome.</title>
        <authorList>
            <person name="Serra L."/>
            <person name="Macchietto M."/>
            <person name="Macias-Munoz A."/>
            <person name="McGill C.J."/>
            <person name="Rodriguez I.M."/>
            <person name="Rodriguez B."/>
            <person name="Murad R."/>
            <person name="Mortazavi A."/>
        </authorList>
    </citation>
    <scope>NUCLEOTIDE SEQUENCE [LARGE SCALE GENOMIC DNA]</scope>
    <source>
        <strain evidence="1 2">ALL</strain>
    </source>
</reference>
<dbReference type="AlphaFoldDB" id="A0A4U5ME90"/>
<gene>
    <name evidence="1" type="ORF">L596_023559</name>
</gene>
<protein>
    <submittedName>
        <fullName evidence="1">Uncharacterized protein</fullName>
    </submittedName>
</protein>
<evidence type="ECO:0000313" key="2">
    <source>
        <dbReference type="Proteomes" id="UP000298663"/>
    </source>
</evidence>
<comment type="caution">
    <text evidence="1">The sequence shown here is derived from an EMBL/GenBank/DDBJ whole genome shotgun (WGS) entry which is preliminary data.</text>
</comment>
<reference evidence="1 2" key="1">
    <citation type="journal article" date="2015" name="Genome Biol.">
        <title>Comparative genomics of Steinernema reveals deeply conserved gene regulatory networks.</title>
        <authorList>
            <person name="Dillman A.R."/>
            <person name="Macchietto M."/>
            <person name="Porter C.F."/>
            <person name="Rogers A."/>
            <person name="Williams B."/>
            <person name="Antoshechkin I."/>
            <person name="Lee M.M."/>
            <person name="Goodwin Z."/>
            <person name="Lu X."/>
            <person name="Lewis E.E."/>
            <person name="Goodrich-Blair H."/>
            <person name="Stock S.P."/>
            <person name="Adams B.J."/>
            <person name="Sternberg P.W."/>
            <person name="Mortazavi A."/>
        </authorList>
    </citation>
    <scope>NUCLEOTIDE SEQUENCE [LARGE SCALE GENOMIC DNA]</scope>
    <source>
        <strain evidence="1 2">ALL</strain>
    </source>
</reference>
<organism evidence="1 2">
    <name type="scientific">Steinernema carpocapsae</name>
    <name type="common">Entomopathogenic nematode</name>
    <dbReference type="NCBI Taxonomy" id="34508"/>
    <lineage>
        <taxon>Eukaryota</taxon>
        <taxon>Metazoa</taxon>
        <taxon>Ecdysozoa</taxon>
        <taxon>Nematoda</taxon>
        <taxon>Chromadorea</taxon>
        <taxon>Rhabditida</taxon>
        <taxon>Tylenchina</taxon>
        <taxon>Panagrolaimomorpha</taxon>
        <taxon>Strongyloidoidea</taxon>
        <taxon>Steinernematidae</taxon>
        <taxon>Steinernema</taxon>
    </lineage>
</organism>
<sequence>MLMTAKNWNFQRLSRLTQSTSNCLKCDLPVLQDRIASSEPCAVLQHRVEVVLDPILVLRDVPVRGDVEDEAGEIGEAVDELEKVHNVVLDLGLLGIGLAEVLFEDLADGFEALTNGFVVGPGSGVELLCGLDEEDGVLGHS</sequence>
<name>A0A4U5ME90_STECR</name>